<gene>
    <name evidence="1" type="ORF">CRD59_06545</name>
</gene>
<evidence type="ECO:0000313" key="1">
    <source>
        <dbReference type="EMBL" id="RBP98948.1"/>
    </source>
</evidence>
<organism evidence="1 2">
    <name type="scientific">Bifidobacterium xylocopae</name>
    <dbReference type="NCBI Taxonomy" id="2493119"/>
    <lineage>
        <taxon>Bacteria</taxon>
        <taxon>Bacillati</taxon>
        <taxon>Actinomycetota</taxon>
        <taxon>Actinomycetes</taxon>
        <taxon>Bifidobacteriales</taxon>
        <taxon>Bifidobacteriaceae</taxon>
        <taxon>Bifidobacterium</taxon>
    </lineage>
</organism>
<protein>
    <submittedName>
        <fullName evidence="1">Uncharacterized protein</fullName>
    </submittedName>
</protein>
<dbReference type="RefSeq" id="WP_113853890.1">
    <property type="nucleotide sequence ID" value="NZ_PDCH01000015.1"/>
</dbReference>
<dbReference type="AlphaFoldDB" id="A0A366KCN8"/>
<keyword evidence="2" id="KW-1185">Reference proteome</keyword>
<comment type="caution">
    <text evidence="1">The sequence shown here is derived from an EMBL/GenBank/DDBJ whole genome shotgun (WGS) entry which is preliminary data.</text>
</comment>
<sequence>MHYFVPKRCASTSKIMYKSRTVAEQAADQSYVERGVELWVYRCEYCGCWHLTSHEPGGYVYAVYGAGRGKRRSRKRGYKPRRR</sequence>
<reference evidence="1 2" key="1">
    <citation type="submission" date="2017-10" db="EMBL/GenBank/DDBJ databases">
        <title>Bifidobacterium xylocopum sp. nov. and Bifidobacterium aemilianum sp. nov., from the carpenter bee (Xylocopa violacea) digestive tract.</title>
        <authorList>
            <person name="Alberoni D."/>
            <person name="Baffoni L."/>
            <person name="Di Gioia D."/>
            <person name="Gaggia F."/>
            <person name="Biavati B."/>
        </authorList>
    </citation>
    <scope>NUCLEOTIDE SEQUENCE [LARGE SCALE GENOMIC DNA]</scope>
    <source>
        <strain evidence="1 2">XV2</strain>
    </source>
</reference>
<accession>A0A366KCN8</accession>
<dbReference type="EMBL" id="PDCH01000015">
    <property type="protein sequence ID" value="RBP98948.1"/>
    <property type="molecule type" value="Genomic_DNA"/>
</dbReference>
<dbReference type="Proteomes" id="UP000252345">
    <property type="component" value="Unassembled WGS sequence"/>
</dbReference>
<proteinExistence type="predicted"/>
<evidence type="ECO:0000313" key="2">
    <source>
        <dbReference type="Proteomes" id="UP000252345"/>
    </source>
</evidence>
<name>A0A366KCN8_9BIFI</name>